<evidence type="ECO:0000256" key="3">
    <source>
        <dbReference type="ARBA" id="ARBA00022475"/>
    </source>
</evidence>
<keyword evidence="2" id="KW-0813">Transport</keyword>
<feature type="transmembrane region" description="Helical" evidence="14">
    <location>
        <begin position="289"/>
        <end position="315"/>
    </location>
</feature>
<evidence type="ECO:0000256" key="6">
    <source>
        <dbReference type="ARBA" id="ARBA00022729"/>
    </source>
</evidence>
<dbReference type="AlphaFoldDB" id="A0A3Q2DDC5"/>
<comment type="subcellular location">
    <subcellularLocation>
        <location evidence="1">Cell membrane</location>
        <topology evidence="1">Single-pass membrane protein</topology>
    </subcellularLocation>
</comment>
<reference evidence="16" key="2">
    <citation type="submission" date="2025-09" db="UniProtKB">
        <authorList>
            <consortium name="Ensembl"/>
        </authorList>
    </citation>
    <scope>IDENTIFICATION</scope>
</reference>
<name>A0A3Q2DDC5_CYPVA</name>
<dbReference type="PANTHER" id="PTHR24369">
    <property type="entry name" value="ANTIGEN BSP, PUTATIVE-RELATED"/>
    <property type="match status" value="1"/>
</dbReference>
<evidence type="ECO:0000256" key="2">
    <source>
        <dbReference type="ARBA" id="ARBA00022448"/>
    </source>
</evidence>
<keyword evidence="4" id="KW-0433">Leucine-rich repeat</keyword>
<organism evidence="16 17">
    <name type="scientific">Cyprinodon variegatus</name>
    <name type="common">Sheepshead minnow</name>
    <dbReference type="NCBI Taxonomy" id="28743"/>
    <lineage>
        <taxon>Eukaryota</taxon>
        <taxon>Metazoa</taxon>
        <taxon>Chordata</taxon>
        <taxon>Craniata</taxon>
        <taxon>Vertebrata</taxon>
        <taxon>Euteleostomi</taxon>
        <taxon>Actinopterygii</taxon>
        <taxon>Neopterygii</taxon>
        <taxon>Teleostei</taxon>
        <taxon>Neoteleostei</taxon>
        <taxon>Acanthomorphata</taxon>
        <taxon>Ovalentaria</taxon>
        <taxon>Atherinomorphae</taxon>
        <taxon>Cyprinodontiformes</taxon>
        <taxon>Cyprinodontidae</taxon>
        <taxon>Cyprinodon</taxon>
    </lineage>
</organism>
<reference evidence="16" key="1">
    <citation type="submission" date="2025-08" db="UniProtKB">
        <authorList>
            <consortium name="Ensembl"/>
        </authorList>
    </citation>
    <scope>IDENTIFICATION</scope>
</reference>
<dbReference type="GO" id="GO:0005886">
    <property type="term" value="C:plasma membrane"/>
    <property type="evidence" value="ECO:0007669"/>
    <property type="project" value="UniProtKB-SubCell"/>
</dbReference>
<dbReference type="STRING" id="28743.ENSCVAP00000016589"/>
<accession>A0A3Q2DDC5</accession>
<keyword evidence="11" id="KW-1015">Disulfide bond</keyword>
<dbReference type="Ensembl" id="ENSCVAT00000024992.1">
    <property type="protein sequence ID" value="ENSCVAP00000016589.1"/>
    <property type="gene ID" value="ENSCVAG00000019558.1"/>
</dbReference>
<dbReference type="Pfam" id="PF13855">
    <property type="entry name" value="LRR_8"/>
    <property type="match status" value="1"/>
</dbReference>
<keyword evidence="3" id="KW-1003">Cell membrane</keyword>
<dbReference type="SUPFAM" id="SSF52058">
    <property type="entry name" value="L domain-like"/>
    <property type="match status" value="1"/>
</dbReference>
<keyword evidence="5 14" id="KW-0812">Transmembrane</keyword>
<dbReference type="InterPro" id="IPR003591">
    <property type="entry name" value="Leu-rich_rpt_typical-subtyp"/>
</dbReference>
<dbReference type="PANTHER" id="PTHR24369:SF175">
    <property type="entry name" value="LEUCINE RICH REPEATS AND TRANSMEMBRANE DOMAINS 2"/>
    <property type="match status" value="1"/>
</dbReference>
<evidence type="ECO:0000256" key="14">
    <source>
        <dbReference type="SAM" id="Phobius"/>
    </source>
</evidence>
<keyword evidence="7" id="KW-0677">Repeat</keyword>
<evidence type="ECO:0000256" key="1">
    <source>
        <dbReference type="ARBA" id="ARBA00004162"/>
    </source>
</evidence>
<evidence type="ECO:0000256" key="13">
    <source>
        <dbReference type="SAM" id="MobiDB-lite"/>
    </source>
</evidence>
<keyword evidence="10 14" id="KW-0472">Membrane</keyword>
<dbReference type="InterPro" id="IPR000483">
    <property type="entry name" value="Cys-rich_flank_reg_C"/>
</dbReference>
<dbReference type="FunFam" id="3.80.10.10:FF:000015">
    <property type="entry name" value="Leucine rich repeat containing 38"/>
    <property type="match status" value="1"/>
</dbReference>
<evidence type="ECO:0000259" key="15">
    <source>
        <dbReference type="SMART" id="SM00082"/>
    </source>
</evidence>
<evidence type="ECO:0000256" key="7">
    <source>
        <dbReference type="ARBA" id="ARBA00022737"/>
    </source>
</evidence>
<proteinExistence type="predicted"/>
<evidence type="ECO:0000256" key="9">
    <source>
        <dbReference type="ARBA" id="ARBA00023065"/>
    </source>
</evidence>
<evidence type="ECO:0000313" key="17">
    <source>
        <dbReference type="Proteomes" id="UP000265020"/>
    </source>
</evidence>
<feature type="compositionally biased region" description="Basic and acidic residues" evidence="13">
    <location>
        <begin position="350"/>
        <end position="370"/>
    </location>
</feature>
<dbReference type="InterPro" id="IPR001611">
    <property type="entry name" value="Leu-rich_rpt"/>
</dbReference>
<feature type="domain" description="LRRCT" evidence="15">
    <location>
        <begin position="191"/>
        <end position="244"/>
    </location>
</feature>
<evidence type="ECO:0000256" key="11">
    <source>
        <dbReference type="ARBA" id="ARBA00023157"/>
    </source>
</evidence>
<dbReference type="Pfam" id="PF00560">
    <property type="entry name" value="LRR_1"/>
    <property type="match status" value="1"/>
</dbReference>
<dbReference type="SMART" id="SM00082">
    <property type="entry name" value="LRRCT"/>
    <property type="match status" value="1"/>
</dbReference>
<keyword evidence="9" id="KW-0406">Ion transport</keyword>
<keyword evidence="12" id="KW-0407">Ion channel</keyword>
<evidence type="ECO:0000256" key="5">
    <source>
        <dbReference type="ARBA" id="ARBA00022692"/>
    </source>
</evidence>
<dbReference type="OMA" id="PKEACGF"/>
<evidence type="ECO:0000256" key="12">
    <source>
        <dbReference type="ARBA" id="ARBA00023303"/>
    </source>
</evidence>
<dbReference type="GeneTree" id="ENSGT00940000157572"/>
<dbReference type="Proteomes" id="UP000265020">
    <property type="component" value="Unassembled WGS sequence"/>
</dbReference>
<keyword evidence="6" id="KW-0732">Signal</keyword>
<protein>
    <submittedName>
        <fullName evidence="16">Leucine rich repeats and transmembrane domains 2</fullName>
    </submittedName>
</protein>
<dbReference type="Gene3D" id="3.80.10.10">
    <property type="entry name" value="Ribonuclease Inhibitor"/>
    <property type="match status" value="1"/>
</dbReference>
<dbReference type="GO" id="GO:0071805">
    <property type="term" value="P:potassium ion transmembrane transport"/>
    <property type="evidence" value="ECO:0007669"/>
    <property type="project" value="UniProtKB-ARBA"/>
</dbReference>
<dbReference type="InterPro" id="IPR050541">
    <property type="entry name" value="LRR_TM_domain-containing"/>
</dbReference>
<dbReference type="InterPro" id="IPR032675">
    <property type="entry name" value="LRR_dom_sf"/>
</dbReference>
<keyword evidence="8 14" id="KW-1133">Transmembrane helix</keyword>
<evidence type="ECO:0000313" key="16">
    <source>
        <dbReference type="Ensembl" id="ENSCVAP00000016589.1"/>
    </source>
</evidence>
<evidence type="ECO:0000256" key="8">
    <source>
        <dbReference type="ARBA" id="ARBA00022989"/>
    </source>
</evidence>
<evidence type="ECO:0000256" key="10">
    <source>
        <dbReference type="ARBA" id="ARBA00023136"/>
    </source>
</evidence>
<dbReference type="SMART" id="SM00369">
    <property type="entry name" value="LRR_TYP"/>
    <property type="match status" value="4"/>
</dbReference>
<sequence>MLFFSFSCHVVHKASTRGVLVLLGLLSTVGGCPSICRCYSNATDCSALGLVSLRPIQEQLGLGSLVLNLSQNNLSSFGSGDILNLSNVEFLDLSHNNFYNLKTRAFQGLSSLQWLNLSSNYLGIGEEVFQGLWQLHGLDLSSNGLLLLHKGLLDGLQKLTWLSLAYNRLVTLDRATFDPLMNLQKLQLAGNPWECDCKLMDFKHWVEWLIYRGKQIDRMECSFPRNLKGREIRSIPAEMFSYCQSSTKEDPLNRATKPLCPLGRVSSMDNCVRQRHRSVSVRRAHGTQIVAAVVCGTVCIMMVVAATYGCVYASFMVRYHRKRKSCGQSLIAKYGAETEQDDQQASSLIKSEEGTKEGDDFEHGYRISSF</sequence>
<feature type="region of interest" description="Disordered" evidence="13">
    <location>
        <begin position="339"/>
        <end position="370"/>
    </location>
</feature>
<keyword evidence="17" id="KW-1185">Reference proteome</keyword>
<evidence type="ECO:0000256" key="4">
    <source>
        <dbReference type="ARBA" id="ARBA00022614"/>
    </source>
</evidence>